<dbReference type="AlphaFoldDB" id="A0A6P7IEQ4"/>
<evidence type="ECO:0000313" key="12">
    <source>
        <dbReference type="Proteomes" id="UP000515145"/>
    </source>
</evidence>
<evidence type="ECO:0000256" key="5">
    <source>
        <dbReference type="ARBA" id="ARBA00022664"/>
    </source>
</evidence>
<reference evidence="13" key="1">
    <citation type="submission" date="2025-08" db="UniProtKB">
        <authorList>
            <consortium name="RefSeq"/>
        </authorList>
    </citation>
    <scope>IDENTIFICATION</scope>
</reference>
<dbReference type="RefSeq" id="XP_028258844.1">
    <property type="nucleotide sequence ID" value="XM_028403043.1"/>
</dbReference>
<keyword evidence="8" id="KW-0539">Nucleus</keyword>
<dbReference type="InterPro" id="IPR034648">
    <property type="entry name" value="CELF3/4/5/6_RRM1"/>
</dbReference>
<dbReference type="InterPro" id="IPR035979">
    <property type="entry name" value="RBD_domain_sf"/>
</dbReference>
<keyword evidence="5" id="KW-0507">mRNA processing</keyword>
<comment type="subcellular location">
    <subcellularLocation>
        <location evidence="2">Cytoplasm</location>
    </subcellularLocation>
    <subcellularLocation>
        <location evidence="1">Nucleus</location>
    </subcellularLocation>
</comment>
<dbReference type="SUPFAM" id="SSF54928">
    <property type="entry name" value="RNA-binding domain, RBD"/>
    <property type="match status" value="2"/>
</dbReference>
<feature type="domain" description="RRM" evidence="11">
    <location>
        <begin position="367"/>
        <end position="491"/>
    </location>
</feature>
<feature type="domain" description="RRM" evidence="11">
    <location>
        <begin position="166"/>
        <end position="246"/>
    </location>
</feature>
<dbReference type="GO" id="GO:0005634">
    <property type="term" value="C:nucleus"/>
    <property type="evidence" value="ECO:0007669"/>
    <property type="project" value="UniProtKB-SubCell"/>
</dbReference>
<dbReference type="PROSITE" id="PS50102">
    <property type="entry name" value="RRM"/>
    <property type="match status" value="3"/>
</dbReference>
<dbReference type="InterPro" id="IPR000504">
    <property type="entry name" value="RRM_dom"/>
</dbReference>
<evidence type="ECO:0000256" key="1">
    <source>
        <dbReference type="ARBA" id="ARBA00004123"/>
    </source>
</evidence>
<evidence type="ECO:0000256" key="6">
    <source>
        <dbReference type="ARBA" id="ARBA00022737"/>
    </source>
</evidence>
<evidence type="ECO:0000256" key="8">
    <source>
        <dbReference type="ARBA" id="ARBA00023242"/>
    </source>
</evidence>
<comment type="similarity">
    <text evidence="3">Belongs to the CELF/BRUNOL family.</text>
</comment>
<dbReference type="SMART" id="SM00360">
    <property type="entry name" value="RRM"/>
    <property type="match status" value="3"/>
</dbReference>
<dbReference type="GeneID" id="114434107"/>
<dbReference type="InterPro" id="IPR012677">
    <property type="entry name" value="Nucleotide-bd_a/b_plait_sf"/>
</dbReference>
<keyword evidence="4" id="KW-0963">Cytoplasm</keyword>
<accession>A0A6P7IEQ4</accession>
<dbReference type="GO" id="GO:0005737">
    <property type="term" value="C:cytoplasm"/>
    <property type="evidence" value="ECO:0007669"/>
    <property type="project" value="UniProtKB-SubCell"/>
</dbReference>
<evidence type="ECO:0000256" key="9">
    <source>
        <dbReference type="PROSITE-ProRule" id="PRU00176"/>
    </source>
</evidence>
<feature type="region of interest" description="Disordered" evidence="10">
    <location>
        <begin position="1"/>
        <end position="30"/>
    </location>
</feature>
<keyword evidence="6" id="KW-0677">Repeat</keyword>
<feature type="domain" description="RRM" evidence="11">
    <location>
        <begin position="78"/>
        <end position="159"/>
    </location>
</feature>
<dbReference type="FunFam" id="3.30.70.330:FF:000592">
    <property type="entry name" value="CUGBP Elav-like family member 4"/>
    <property type="match status" value="1"/>
</dbReference>
<dbReference type="Pfam" id="PF00076">
    <property type="entry name" value="RRM_1"/>
    <property type="match status" value="3"/>
</dbReference>
<proteinExistence type="inferred from homology"/>
<dbReference type="FunFam" id="3.30.70.330:FF:000007">
    <property type="entry name" value="CUGBP Elav-like family member 4 isoform 3"/>
    <property type="match status" value="1"/>
</dbReference>
<evidence type="ECO:0000256" key="7">
    <source>
        <dbReference type="ARBA" id="ARBA00022884"/>
    </source>
</evidence>
<keyword evidence="12" id="KW-1185">Reference proteome</keyword>
<keyword evidence="7 9" id="KW-0694">RNA-binding</keyword>
<dbReference type="CDD" id="cd12632">
    <property type="entry name" value="RRM1_CELF3_4_5_6"/>
    <property type="match status" value="1"/>
</dbReference>
<dbReference type="PANTHER" id="PTHR24012">
    <property type="entry name" value="RNA BINDING PROTEIN"/>
    <property type="match status" value="1"/>
</dbReference>
<dbReference type="CDD" id="cd12635">
    <property type="entry name" value="RRM2_CELF3_4_5_6"/>
    <property type="match status" value="1"/>
</dbReference>
<dbReference type="GO" id="GO:0006397">
    <property type="term" value="P:mRNA processing"/>
    <property type="evidence" value="ECO:0007669"/>
    <property type="project" value="UniProtKB-KW"/>
</dbReference>
<protein>
    <submittedName>
        <fullName evidence="13">CUGBP Elav-like family member 5a isoform X8</fullName>
    </submittedName>
</protein>
<evidence type="ECO:0000256" key="10">
    <source>
        <dbReference type="SAM" id="MobiDB-lite"/>
    </source>
</evidence>
<sequence length="498" mass="54836">MARFTQTETRRQHHPQQPQPAHSSLVFTGPGAPPTQQPLLFIPHQHQYPQITFPKPMNGSEPISIHPESGNMKDQDAIKLFIGQIPRNLEEKDLKPLFEQFGKIHELTVLKDRYTGMHKGCAFLTYCARESAIKAQNALHEQKTLPGMTRPIQVKPADSESRGEDRKLFVGMLNKQQTEEDVYRLFEPYGVIEECTVLRGPDGNSKGCAFVKFSTHTEAQSAISALHGSQTMPGASSSLVVKFADTDKERTIRRMQQMVGQFGIFNPAIALPFSTYSSYAHLMQQQAAIMAASHGGYLTPSVAFPTTQIHQMGALNINSLPPTPMTPVSGDSPPANITTSAVPSIVTPIVNGFTGIPHQPNGHPAVETVYTNGLSPYSTQSPTAADTLQQAFTGVQQYTAIYPATTLTPIGQTLPQPPQVIQQQQQREGPEGCNLFIYHLPQEFGDNELMQMFLPFGFVSFDNPASAQAAIQAMNGFQIGMKRLKVQLKRPKDASRPY</sequence>
<dbReference type="CTD" id="568052"/>
<evidence type="ECO:0000313" key="13">
    <source>
        <dbReference type="RefSeq" id="XP_028258844.1"/>
    </source>
</evidence>
<evidence type="ECO:0000256" key="3">
    <source>
        <dbReference type="ARBA" id="ARBA00009621"/>
    </source>
</evidence>
<dbReference type="GO" id="GO:0003723">
    <property type="term" value="F:RNA binding"/>
    <property type="evidence" value="ECO:0007669"/>
    <property type="project" value="UniProtKB-UniRule"/>
</dbReference>
<evidence type="ECO:0000256" key="4">
    <source>
        <dbReference type="ARBA" id="ARBA00022490"/>
    </source>
</evidence>
<dbReference type="Gene3D" id="3.30.70.330">
    <property type="match status" value="3"/>
</dbReference>
<name>A0A6P7IEQ4_9TELE</name>
<evidence type="ECO:0000256" key="2">
    <source>
        <dbReference type="ARBA" id="ARBA00004496"/>
    </source>
</evidence>
<evidence type="ECO:0000259" key="11">
    <source>
        <dbReference type="PROSITE" id="PS50102"/>
    </source>
</evidence>
<gene>
    <name evidence="13" type="primary">celf5a</name>
</gene>
<organism evidence="12 13">
    <name type="scientific">Parambassis ranga</name>
    <name type="common">Indian glassy fish</name>
    <dbReference type="NCBI Taxonomy" id="210632"/>
    <lineage>
        <taxon>Eukaryota</taxon>
        <taxon>Metazoa</taxon>
        <taxon>Chordata</taxon>
        <taxon>Craniata</taxon>
        <taxon>Vertebrata</taxon>
        <taxon>Euteleostomi</taxon>
        <taxon>Actinopterygii</taxon>
        <taxon>Neopterygii</taxon>
        <taxon>Teleostei</taxon>
        <taxon>Neoteleostei</taxon>
        <taxon>Acanthomorphata</taxon>
        <taxon>Ovalentaria</taxon>
        <taxon>Ambassidae</taxon>
        <taxon>Parambassis</taxon>
    </lineage>
</organism>
<dbReference type="Proteomes" id="UP000515145">
    <property type="component" value="Chromosome 4"/>
</dbReference>